<protein>
    <recommendedName>
        <fullName evidence="6">Galactose-1-phosphate uridylyltransferase</fullName>
        <ecNumber evidence="5">2.7.7.12</ecNumber>
    </recommendedName>
    <alternativeName>
        <fullName evidence="13">UDP-glucose--hexose-1-phosphate uridylyltransferase</fullName>
    </alternativeName>
</protein>
<dbReference type="Proteomes" id="UP001501237">
    <property type="component" value="Unassembled WGS sequence"/>
</dbReference>
<keyword evidence="17" id="KW-1185">Reference proteome</keyword>
<dbReference type="SUPFAM" id="SSF54197">
    <property type="entry name" value="HIT-like"/>
    <property type="match status" value="2"/>
</dbReference>
<gene>
    <name evidence="16" type="primary">galT_2</name>
    <name evidence="16" type="ORF">GCM10010468_78980</name>
</gene>
<comment type="catalytic activity">
    <reaction evidence="1">
        <text>alpha-D-galactose 1-phosphate + UDP-alpha-D-glucose = alpha-D-glucose 1-phosphate + UDP-alpha-D-galactose</text>
        <dbReference type="Rhea" id="RHEA:13989"/>
        <dbReference type="ChEBI" id="CHEBI:58336"/>
        <dbReference type="ChEBI" id="CHEBI:58601"/>
        <dbReference type="ChEBI" id="CHEBI:58885"/>
        <dbReference type="ChEBI" id="CHEBI:66914"/>
        <dbReference type="EC" id="2.7.7.12"/>
    </reaction>
</comment>
<dbReference type="PANTHER" id="PTHR11943">
    <property type="entry name" value="GALACTOSE-1-PHOSPHATE URIDYLYLTRANSFERASE"/>
    <property type="match status" value="1"/>
</dbReference>
<evidence type="ECO:0000256" key="3">
    <source>
        <dbReference type="ARBA" id="ARBA00004947"/>
    </source>
</evidence>
<keyword evidence="12" id="KW-0119">Carbohydrate metabolism</keyword>
<dbReference type="Pfam" id="PF02744">
    <property type="entry name" value="GalP_UDP_tr_C"/>
    <property type="match status" value="1"/>
</dbReference>
<evidence type="ECO:0000256" key="11">
    <source>
        <dbReference type="ARBA" id="ARBA00023144"/>
    </source>
</evidence>
<comment type="pathway">
    <text evidence="3">Carbohydrate metabolism; galactose metabolism.</text>
</comment>
<evidence type="ECO:0000256" key="6">
    <source>
        <dbReference type="ARBA" id="ARBA00016340"/>
    </source>
</evidence>
<feature type="domain" description="Galactose-1-phosphate uridyl transferase C-terminal" evidence="15">
    <location>
        <begin position="200"/>
        <end position="305"/>
    </location>
</feature>
<dbReference type="InterPro" id="IPR001937">
    <property type="entry name" value="GalP_UDPtransf1"/>
</dbReference>
<reference evidence="17" key="1">
    <citation type="journal article" date="2019" name="Int. J. Syst. Evol. Microbiol.">
        <title>The Global Catalogue of Microorganisms (GCM) 10K type strain sequencing project: providing services to taxonomists for standard genome sequencing and annotation.</title>
        <authorList>
            <consortium name="The Broad Institute Genomics Platform"/>
            <consortium name="The Broad Institute Genome Sequencing Center for Infectious Disease"/>
            <person name="Wu L."/>
            <person name="Ma J."/>
        </authorList>
    </citation>
    <scope>NUCLEOTIDE SEQUENCE [LARGE SCALE GENOMIC DNA]</scope>
    <source>
        <strain evidence="17">JCM 9377</strain>
    </source>
</reference>
<evidence type="ECO:0000313" key="17">
    <source>
        <dbReference type="Proteomes" id="UP001501237"/>
    </source>
</evidence>
<evidence type="ECO:0000256" key="9">
    <source>
        <dbReference type="ARBA" id="ARBA00022723"/>
    </source>
</evidence>
<keyword evidence="11" id="KW-0299">Galactose metabolism</keyword>
<sequence>MSSVLETGARTAGVLSDGREILYFDDEPGHDRTASDTRDLAPFTPGAELRRDPLTGQPVLIAAHRQTRTVSSAGGDCPLCPSRPGHPTEVPAADYHVAVFENRFPSLGGAVGGRCEVVSFSADHDRSVSGLPADRLTTIGRAWADRTAALSALPGVEQVFVFENRGAEVGATLSHPHGQIYAYPYLPPVQAAVLASARAHRAEHGGCLLCSVVAAEAAGPRVVAATDDFVAYVPEAARWPYEVHLAPLACVPDLAALPGELLPRLMALYGDVLRRFDGLFGDPTAYMACWHQAPVLHRADLSHFYVQMFTTRRAAGKWKFLASSESSAGAFINDVSPEAAAALFRAAGDRS</sequence>
<keyword evidence="7" id="KW-0808">Transferase</keyword>
<dbReference type="InterPro" id="IPR005850">
    <property type="entry name" value="GalP_Utransf_C"/>
</dbReference>
<feature type="domain" description="Galactose-1-phosphate uridyl transferase N-terminal" evidence="14">
    <location>
        <begin position="112"/>
        <end position="187"/>
    </location>
</feature>
<dbReference type="InterPro" id="IPR005849">
    <property type="entry name" value="GalP_Utransf_N"/>
</dbReference>
<comment type="similarity">
    <text evidence="4">Belongs to the galactose-1-phosphate uridylyltransferase type 1 family.</text>
</comment>
<comment type="cofactor">
    <cofactor evidence="2">
        <name>Zn(2+)</name>
        <dbReference type="ChEBI" id="CHEBI:29105"/>
    </cofactor>
</comment>
<dbReference type="InterPro" id="IPR019779">
    <property type="entry name" value="GalP_UDPtransf1_His-AS"/>
</dbReference>
<evidence type="ECO:0000256" key="7">
    <source>
        <dbReference type="ARBA" id="ARBA00022679"/>
    </source>
</evidence>
<dbReference type="Pfam" id="PF01087">
    <property type="entry name" value="GalP_UDP_transf"/>
    <property type="match status" value="1"/>
</dbReference>
<evidence type="ECO:0000256" key="12">
    <source>
        <dbReference type="ARBA" id="ARBA00023277"/>
    </source>
</evidence>
<dbReference type="RefSeq" id="WP_344839418.1">
    <property type="nucleotide sequence ID" value="NZ_BAAAUV010000046.1"/>
</dbReference>
<evidence type="ECO:0000256" key="4">
    <source>
        <dbReference type="ARBA" id="ARBA00010951"/>
    </source>
</evidence>
<dbReference type="EC" id="2.7.7.12" evidence="5"/>
<comment type="caution">
    <text evidence="16">The sequence shown here is derived from an EMBL/GenBank/DDBJ whole genome shotgun (WGS) entry which is preliminary data.</text>
</comment>
<organism evidence="16 17">
    <name type="scientific">Actinocorallia longicatena</name>
    <dbReference type="NCBI Taxonomy" id="111803"/>
    <lineage>
        <taxon>Bacteria</taxon>
        <taxon>Bacillati</taxon>
        <taxon>Actinomycetota</taxon>
        <taxon>Actinomycetes</taxon>
        <taxon>Streptosporangiales</taxon>
        <taxon>Thermomonosporaceae</taxon>
        <taxon>Actinocorallia</taxon>
    </lineage>
</organism>
<accession>A0ABP6QM32</accession>
<dbReference type="PROSITE" id="PS00117">
    <property type="entry name" value="GAL_P_UDP_TRANSF_I"/>
    <property type="match status" value="1"/>
</dbReference>
<proteinExistence type="inferred from homology"/>
<keyword evidence="10" id="KW-0862">Zinc</keyword>
<dbReference type="Gene3D" id="3.30.428.10">
    <property type="entry name" value="HIT-like"/>
    <property type="match status" value="2"/>
</dbReference>
<evidence type="ECO:0000256" key="5">
    <source>
        <dbReference type="ARBA" id="ARBA00012384"/>
    </source>
</evidence>
<dbReference type="GO" id="GO:0016779">
    <property type="term" value="F:nucleotidyltransferase activity"/>
    <property type="evidence" value="ECO:0007669"/>
    <property type="project" value="UniProtKB-KW"/>
</dbReference>
<evidence type="ECO:0000256" key="1">
    <source>
        <dbReference type="ARBA" id="ARBA00001107"/>
    </source>
</evidence>
<evidence type="ECO:0000256" key="8">
    <source>
        <dbReference type="ARBA" id="ARBA00022695"/>
    </source>
</evidence>
<keyword evidence="8 16" id="KW-0548">Nucleotidyltransferase</keyword>
<dbReference type="EMBL" id="BAAAUV010000046">
    <property type="protein sequence ID" value="GAA3241627.1"/>
    <property type="molecule type" value="Genomic_DNA"/>
</dbReference>
<evidence type="ECO:0000256" key="13">
    <source>
        <dbReference type="ARBA" id="ARBA00030549"/>
    </source>
</evidence>
<name>A0ABP6QM32_9ACTN</name>
<evidence type="ECO:0000256" key="2">
    <source>
        <dbReference type="ARBA" id="ARBA00001947"/>
    </source>
</evidence>
<evidence type="ECO:0000259" key="15">
    <source>
        <dbReference type="Pfam" id="PF02744"/>
    </source>
</evidence>
<evidence type="ECO:0000313" key="16">
    <source>
        <dbReference type="EMBL" id="GAA3241627.1"/>
    </source>
</evidence>
<keyword evidence="9" id="KW-0479">Metal-binding</keyword>
<dbReference type="InterPro" id="IPR036265">
    <property type="entry name" value="HIT-like_sf"/>
</dbReference>
<evidence type="ECO:0000256" key="10">
    <source>
        <dbReference type="ARBA" id="ARBA00022833"/>
    </source>
</evidence>
<dbReference type="PANTHER" id="PTHR11943:SF1">
    <property type="entry name" value="GALACTOSE-1-PHOSPHATE URIDYLYLTRANSFERASE"/>
    <property type="match status" value="1"/>
</dbReference>
<dbReference type="PIRSF" id="PIRSF000808">
    <property type="entry name" value="GalT"/>
    <property type="match status" value="1"/>
</dbReference>
<evidence type="ECO:0000259" key="14">
    <source>
        <dbReference type="Pfam" id="PF01087"/>
    </source>
</evidence>